<sequence length="515" mass="59377">MSSELKTIHMLITIRSSSKNIADAALFAPAADAVAKLGTEYALPYVSYFFNYDNIVKDFKMKKVELEMKIDQVKDDVVEATMQTKEIKKYVNEWLEKAEKELGEANSLADSIDKGNKCFNWCPNWGWRGGETTLARVVGRDAREGKLFDQVVIVTMSQKPNINMIQERIAEDLGCFKFETTTEEGRAKELWQRLKSEKKILIIVDDVWKEIEWKTIGIPVVGKSLKIYESPHEWRAALQRLRDPANKDNEEIYSRIELSYDYLRDENIQSCFLLCSLFQEDVDIGIEELTICAAGQGLFGNVLMEDLRGQTRVALRKLQKSGLLFESDEGEGFVRMHDVVRDFAHWITLRGENKFLVKDGLTVTELWLMSESFKFYTAIALWNIKIKSVPEKLDFSKLKILLLEEAGENSLSIPSNFFERMNCLRVLLLGNVTFSSDALQFLPDLRALILWRCKLIKSISSLRHERKLNKLEILQLYHTINELPEELVEFCTSLKSLHFEADEELCNFSPNMVSR</sequence>
<evidence type="ECO:0000256" key="2">
    <source>
        <dbReference type="ARBA" id="ARBA00022614"/>
    </source>
</evidence>
<dbReference type="GO" id="GO:0043531">
    <property type="term" value="F:ADP binding"/>
    <property type="evidence" value="ECO:0007669"/>
    <property type="project" value="InterPro"/>
</dbReference>
<dbReference type="Gene3D" id="3.80.10.10">
    <property type="entry name" value="Ribonuclease Inhibitor"/>
    <property type="match status" value="1"/>
</dbReference>
<organism evidence="6 7">
    <name type="scientific">Corchorus capsularis</name>
    <name type="common">Jute</name>
    <dbReference type="NCBI Taxonomy" id="210143"/>
    <lineage>
        <taxon>Eukaryota</taxon>
        <taxon>Viridiplantae</taxon>
        <taxon>Streptophyta</taxon>
        <taxon>Embryophyta</taxon>
        <taxon>Tracheophyta</taxon>
        <taxon>Spermatophyta</taxon>
        <taxon>Magnoliopsida</taxon>
        <taxon>eudicotyledons</taxon>
        <taxon>Gunneridae</taxon>
        <taxon>Pentapetalae</taxon>
        <taxon>rosids</taxon>
        <taxon>malvids</taxon>
        <taxon>Malvales</taxon>
        <taxon>Malvaceae</taxon>
        <taxon>Grewioideae</taxon>
        <taxon>Apeibeae</taxon>
        <taxon>Corchorus</taxon>
    </lineage>
</organism>
<dbReference type="InterPro" id="IPR032675">
    <property type="entry name" value="LRR_dom_sf"/>
</dbReference>
<dbReference type="Gramene" id="OMO98088">
    <property type="protein sequence ID" value="OMO98088"/>
    <property type="gene ID" value="CCACVL1_04342"/>
</dbReference>
<dbReference type="STRING" id="210143.A0A1R3JTC0"/>
<keyword evidence="2" id="KW-0433">Leucine-rich repeat</keyword>
<dbReference type="Proteomes" id="UP000188268">
    <property type="component" value="Unassembled WGS sequence"/>
</dbReference>
<evidence type="ECO:0000256" key="4">
    <source>
        <dbReference type="SAM" id="Coils"/>
    </source>
</evidence>
<dbReference type="Gene3D" id="1.10.10.10">
    <property type="entry name" value="Winged helix-like DNA-binding domain superfamily/Winged helix DNA-binding domain"/>
    <property type="match status" value="1"/>
</dbReference>
<dbReference type="Gene3D" id="3.40.50.300">
    <property type="entry name" value="P-loop containing nucleotide triphosphate hydrolases"/>
    <property type="match status" value="1"/>
</dbReference>
<evidence type="ECO:0000259" key="5">
    <source>
        <dbReference type="Pfam" id="PF00931"/>
    </source>
</evidence>
<dbReference type="SUPFAM" id="SSF52058">
    <property type="entry name" value="L domain-like"/>
    <property type="match status" value="1"/>
</dbReference>
<protein>
    <submittedName>
        <fullName evidence="6">NB-ARC domain-containing protein</fullName>
    </submittedName>
</protein>
<reference evidence="6 7" key="1">
    <citation type="submission" date="2013-09" db="EMBL/GenBank/DDBJ databases">
        <title>Corchorus capsularis genome sequencing.</title>
        <authorList>
            <person name="Alam M."/>
            <person name="Haque M.S."/>
            <person name="Islam M.S."/>
            <person name="Emdad E.M."/>
            <person name="Islam M.M."/>
            <person name="Ahmed B."/>
            <person name="Halim A."/>
            <person name="Hossen Q.M.M."/>
            <person name="Hossain M.Z."/>
            <person name="Ahmed R."/>
            <person name="Khan M.M."/>
            <person name="Islam R."/>
            <person name="Rashid M.M."/>
            <person name="Khan S.A."/>
            <person name="Rahman M.S."/>
            <person name="Alam M."/>
        </authorList>
    </citation>
    <scope>NUCLEOTIDE SEQUENCE [LARGE SCALE GENOMIC DNA]</scope>
    <source>
        <strain evidence="7">cv. CVL-1</strain>
        <tissue evidence="6">Whole seedling</tissue>
    </source>
</reference>
<dbReference type="InterPro" id="IPR002182">
    <property type="entry name" value="NB-ARC"/>
</dbReference>
<feature type="coiled-coil region" evidence="4">
    <location>
        <begin position="56"/>
        <end position="83"/>
    </location>
</feature>
<dbReference type="EMBL" id="AWWV01007143">
    <property type="protein sequence ID" value="OMO98088.1"/>
    <property type="molecule type" value="Genomic_DNA"/>
</dbReference>
<dbReference type="GO" id="GO:0006952">
    <property type="term" value="P:defense response"/>
    <property type="evidence" value="ECO:0007669"/>
    <property type="project" value="UniProtKB-KW"/>
</dbReference>
<evidence type="ECO:0000256" key="1">
    <source>
        <dbReference type="ARBA" id="ARBA00008894"/>
    </source>
</evidence>
<dbReference type="InterPro" id="IPR027417">
    <property type="entry name" value="P-loop_NTPase"/>
</dbReference>
<dbReference type="Pfam" id="PF00931">
    <property type="entry name" value="NB-ARC"/>
    <property type="match status" value="1"/>
</dbReference>
<accession>A0A1R3JTC0</accession>
<name>A0A1R3JTC0_COCAP</name>
<comment type="caution">
    <text evidence="6">The sequence shown here is derived from an EMBL/GenBank/DDBJ whole genome shotgun (WGS) entry which is preliminary data.</text>
</comment>
<evidence type="ECO:0000313" key="7">
    <source>
        <dbReference type="Proteomes" id="UP000188268"/>
    </source>
</evidence>
<dbReference type="AlphaFoldDB" id="A0A1R3JTC0"/>
<dbReference type="PANTHER" id="PTHR33463">
    <property type="entry name" value="NB-ARC DOMAIN-CONTAINING PROTEIN-RELATED"/>
    <property type="match status" value="1"/>
</dbReference>
<gene>
    <name evidence="6" type="ORF">CCACVL1_04342</name>
</gene>
<feature type="domain" description="NB-ARC" evidence="5">
    <location>
        <begin position="130"/>
        <end position="221"/>
    </location>
</feature>
<evidence type="ECO:0000313" key="6">
    <source>
        <dbReference type="EMBL" id="OMO98088.1"/>
    </source>
</evidence>
<dbReference type="InterPro" id="IPR036388">
    <property type="entry name" value="WH-like_DNA-bd_sf"/>
</dbReference>
<proteinExistence type="inferred from homology"/>
<evidence type="ECO:0000256" key="3">
    <source>
        <dbReference type="ARBA" id="ARBA00022821"/>
    </source>
</evidence>
<dbReference type="SUPFAM" id="SSF52540">
    <property type="entry name" value="P-loop containing nucleoside triphosphate hydrolases"/>
    <property type="match status" value="1"/>
</dbReference>
<dbReference type="PANTHER" id="PTHR33463:SF203">
    <property type="entry name" value="AAA+ ATPASE DOMAIN-CONTAINING PROTEIN"/>
    <property type="match status" value="1"/>
</dbReference>
<keyword evidence="3" id="KW-0611">Plant defense</keyword>
<keyword evidence="4" id="KW-0175">Coiled coil</keyword>
<dbReference type="OrthoDB" id="786439at2759"/>
<dbReference type="OMA" id="CHANIHL"/>
<keyword evidence="7" id="KW-1185">Reference proteome</keyword>
<dbReference type="InterPro" id="IPR050905">
    <property type="entry name" value="Plant_NBS-LRR"/>
</dbReference>
<comment type="similarity">
    <text evidence="1">Belongs to the disease resistance NB-LRR family.</text>
</comment>